<keyword evidence="4" id="KW-0805">Transcription regulation</keyword>
<keyword evidence="5" id="KW-0238">DNA-binding</keyword>
<keyword evidence="6" id="KW-0804">Transcription</keyword>
<dbReference type="PANTHER" id="PTHR43547:SF2">
    <property type="entry name" value="HYBRID SIGNAL TRANSDUCTION HISTIDINE KINASE C"/>
    <property type="match status" value="1"/>
</dbReference>
<dbReference type="PROSITE" id="PS50110">
    <property type="entry name" value="RESPONSE_REGULATORY"/>
    <property type="match status" value="1"/>
</dbReference>
<dbReference type="InterPro" id="IPR013783">
    <property type="entry name" value="Ig-like_fold"/>
</dbReference>
<dbReference type="SUPFAM" id="SSF52172">
    <property type="entry name" value="CheY-like"/>
    <property type="match status" value="1"/>
</dbReference>
<dbReference type="InterPro" id="IPR036097">
    <property type="entry name" value="HisK_dim/P_sf"/>
</dbReference>
<dbReference type="SUPFAM" id="SSF101898">
    <property type="entry name" value="NHL repeat"/>
    <property type="match status" value="1"/>
</dbReference>
<dbReference type="GO" id="GO:0000155">
    <property type="term" value="F:phosphorelay sensor kinase activity"/>
    <property type="evidence" value="ECO:0007669"/>
    <property type="project" value="InterPro"/>
</dbReference>
<dbReference type="RefSeq" id="WP_135951513.1">
    <property type="nucleotide sequence ID" value="NZ_CAOOJZ010000018.1"/>
</dbReference>
<feature type="chain" id="PRO_5020988632" description="histidine kinase" evidence="8">
    <location>
        <begin position="20"/>
        <end position="1312"/>
    </location>
</feature>
<dbReference type="PANTHER" id="PTHR43547">
    <property type="entry name" value="TWO-COMPONENT HISTIDINE KINASE"/>
    <property type="match status" value="1"/>
</dbReference>
<dbReference type="SUPFAM" id="SSF55874">
    <property type="entry name" value="ATPase domain of HSP90 chaperone/DNA topoisomerase II/histidine kinase"/>
    <property type="match status" value="1"/>
</dbReference>
<feature type="domain" description="Response regulatory" evidence="11">
    <location>
        <begin position="1059"/>
        <end position="1175"/>
    </location>
</feature>
<keyword evidence="3 7" id="KW-0597">Phosphoprotein</keyword>
<dbReference type="Pfam" id="PF07494">
    <property type="entry name" value="Reg_prop"/>
    <property type="match status" value="3"/>
</dbReference>
<feature type="domain" description="HTH araC/xylS-type" evidence="9">
    <location>
        <begin position="1209"/>
        <end position="1308"/>
    </location>
</feature>
<gene>
    <name evidence="12" type="ORF">E5339_10130</name>
</gene>
<dbReference type="GO" id="GO:0043565">
    <property type="term" value="F:sequence-specific DNA binding"/>
    <property type="evidence" value="ECO:0007669"/>
    <property type="project" value="InterPro"/>
</dbReference>
<dbReference type="InterPro" id="IPR004358">
    <property type="entry name" value="Sig_transdc_His_kin-like_C"/>
</dbReference>
<dbReference type="Pfam" id="PF12833">
    <property type="entry name" value="HTH_18"/>
    <property type="match status" value="1"/>
</dbReference>
<dbReference type="SMART" id="SM00388">
    <property type="entry name" value="HisKA"/>
    <property type="match status" value="1"/>
</dbReference>
<evidence type="ECO:0000259" key="9">
    <source>
        <dbReference type="PROSITE" id="PS01124"/>
    </source>
</evidence>
<dbReference type="SMART" id="SM00387">
    <property type="entry name" value="HATPase_c"/>
    <property type="match status" value="1"/>
</dbReference>
<protein>
    <recommendedName>
        <fullName evidence="2">histidine kinase</fullName>
        <ecNumber evidence="2">2.7.13.3</ecNumber>
    </recommendedName>
</protein>
<dbReference type="InterPro" id="IPR003594">
    <property type="entry name" value="HATPase_dom"/>
</dbReference>
<evidence type="ECO:0000256" key="5">
    <source>
        <dbReference type="ARBA" id="ARBA00023125"/>
    </source>
</evidence>
<comment type="caution">
    <text evidence="12">The sequence shown here is derived from an EMBL/GenBank/DDBJ whole genome shotgun (WGS) entry which is preliminary data.</text>
</comment>
<dbReference type="InterPro" id="IPR001789">
    <property type="entry name" value="Sig_transdc_resp-reg_receiver"/>
</dbReference>
<dbReference type="CDD" id="cd00082">
    <property type="entry name" value="HisKA"/>
    <property type="match status" value="1"/>
</dbReference>
<dbReference type="InterPro" id="IPR003661">
    <property type="entry name" value="HisK_dim/P_dom"/>
</dbReference>
<dbReference type="InterPro" id="IPR015943">
    <property type="entry name" value="WD40/YVTN_repeat-like_dom_sf"/>
</dbReference>
<evidence type="ECO:0000256" key="2">
    <source>
        <dbReference type="ARBA" id="ARBA00012438"/>
    </source>
</evidence>
<name>A0A4S2FMQ8_9BACT</name>
<dbReference type="InterPro" id="IPR018060">
    <property type="entry name" value="HTH_AraC"/>
</dbReference>
<dbReference type="GO" id="GO:0003700">
    <property type="term" value="F:DNA-binding transcription factor activity"/>
    <property type="evidence" value="ECO:0007669"/>
    <property type="project" value="InterPro"/>
</dbReference>
<dbReference type="InterPro" id="IPR018062">
    <property type="entry name" value="HTH_AraC-typ_CS"/>
</dbReference>
<sequence length="1312" mass="149077">MRHLLSLVLCMFVFVCSQARIDNKAYWKLDVESGLSHSNVTDVCTDSQGMLWVGTVYGLNCYDYYQIRTYFHEYGDPFSLPGSRIYFVTEDAYGTIWVSTDGGLATYDREKNRFTPLLPDAPLFVSVFHKTGERILLGGSSLYCYTFKDKKISEIPLGNVCADTSRIVGIHQWSKDVCLLVMSNGRIIEYNERKKECRDAGFGQPENRVIASYLDSLKNLYLSVYHGGIVVYGSDGKMKKLPDSHHAVPANTTVLDFEEKDGTLWAATDGDGIYVLDLADFHWTTRLRHLPEDPNSLPANSITCLYKDALQNIWAGSVRDGVLKISQTFSRAYTEVPFGSRYGLSNKTILSICQDAHGMIWIGTDGGGLNLYHPEEDVFTHFPSTRRQKVVSIAEYSADMLLISCYDDGIYLFNKKTGKCTPFVIVDPKINEQMCKEGYLVLVYRASAGRFLFLAGSPYIYDREHGKFSLLRSGEDGETLIGLQLVSVDGDVAFFQQKNKILKADLADHTLSVFYRITDGEQVEVVSRDDQGLFWIGTDHGLRRLDPVTQRYEKIETNLFKRVSAIQTDHNNQLWIGAQNMLFSYDTRLKTFFILGGPNDYFPNELSTIYAPPSYKEYIYLGGIHGLLRINKKVVQASDSIEIRLADIVLDGVSLGKDRQAETGVQIPWNYKSFQLKIRNAERDINRKYIYRYMVNHNHERIDIESYDPVLSMPLLASGNYSVSVSFYTLNGVWSEPVRLLEFDVMPPWYRDARIRGLLLLILVAFLYWRIAAMLKKKEAKAQKKMEEVLESTSQEKVHFLLNVSHELRTPLTLIYSPLHKLLEKLEQPEMGGDERKELRTQLISVHRAADRMKSIINMTLDISKIDSEEYKLQLMPHAVNEWIYAVAEGFKYEVEDKSMELDFRLEELPSPLRFDDRKCEIILSNLLMNALKFSPVGGRIAISTMRHDGYLRISVADQGPGLGDIHPEKLFAWFYQGAHTKGGTGVGLAYSKVLVEKHGGTIGACNNADGGATFYFELPLLVQEDEVEKRIPEVPPFFSSPLSIETDGHTELNLAEYSILIVEDNRELCEFLEKALRDDYKAVLTAYDGEQAWEVLSQQAVDLVISDVMMPHVGGYELCRRIKSDELSSHIPVVLLTALGDTNSMGTGYRMGADAYVSKPFDMEVLQQMLRSQLWNRELLKKQYREKFIRVAPAGSAGGMTPDELFLEKLNQLILDNLSSGELNVTFLTQEMGISRTPLYAKLKALTNLGVNDYINRMRIEKSVELLLHSSLPISEISERVGFEYHRYFSTLFKQVKGMSPRQFRQEGKIS</sequence>
<dbReference type="SUPFAM" id="SSF46689">
    <property type="entry name" value="Homeodomain-like"/>
    <property type="match status" value="1"/>
</dbReference>
<dbReference type="InterPro" id="IPR009057">
    <property type="entry name" value="Homeodomain-like_sf"/>
</dbReference>
<comment type="catalytic activity">
    <reaction evidence="1">
        <text>ATP + protein L-histidine = ADP + protein N-phospho-L-histidine.</text>
        <dbReference type="EC" id="2.7.13.3"/>
    </reaction>
</comment>
<evidence type="ECO:0000259" key="11">
    <source>
        <dbReference type="PROSITE" id="PS50110"/>
    </source>
</evidence>
<evidence type="ECO:0000313" key="12">
    <source>
        <dbReference type="EMBL" id="TGY70262.1"/>
    </source>
</evidence>
<dbReference type="Gene3D" id="2.130.10.10">
    <property type="entry name" value="YVTN repeat-like/Quinoprotein amine dehydrogenase"/>
    <property type="match status" value="2"/>
</dbReference>
<dbReference type="PROSITE" id="PS50109">
    <property type="entry name" value="HIS_KIN"/>
    <property type="match status" value="1"/>
</dbReference>
<keyword evidence="8" id="KW-0732">Signal</keyword>
<dbReference type="Proteomes" id="UP000310760">
    <property type="component" value="Unassembled WGS sequence"/>
</dbReference>
<dbReference type="CDD" id="cd17574">
    <property type="entry name" value="REC_OmpR"/>
    <property type="match status" value="1"/>
</dbReference>
<feature type="modified residue" description="4-aspartylphosphate" evidence="7">
    <location>
        <position position="1108"/>
    </location>
</feature>
<dbReference type="InterPro" id="IPR011110">
    <property type="entry name" value="Reg_prop"/>
</dbReference>
<dbReference type="Pfam" id="PF02518">
    <property type="entry name" value="HATPase_c"/>
    <property type="match status" value="1"/>
</dbReference>
<evidence type="ECO:0000256" key="8">
    <source>
        <dbReference type="SAM" id="SignalP"/>
    </source>
</evidence>
<evidence type="ECO:0000256" key="4">
    <source>
        <dbReference type="ARBA" id="ARBA00023015"/>
    </source>
</evidence>
<evidence type="ECO:0000313" key="13">
    <source>
        <dbReference type="Proteomes" id="UP000310760"/>
    </source>
</evidence>
<dbReference type="SMART" id="SM00448">
    <property type="entry name" value="REC"/>
    <property type="match status" value="1"/>
</dbReference>
<dbReference type="SMART" id="SM00342">
    <property type="entry name" value="HTH_ARAC"/>
    <property type="match status" value="1"/>
</dbReference>
<dbReference type="Gene3D" id="3.40.50.2300">
    <property type="match status" value="1"/>
</dbReference>
<accession>A0A4S2FMQ8</accession>
<dbReference type="Gene3D" id="1.10.287.130">
    <property type="match status" value="1"/>
</dbReference>
<evidence type="ECO:0000256" key="7">
    <source>
        <dbReference type="PROSITE-ProRule" id="PRU00169"/>
    </source>
</evidence>
<dbReference type="CDD" id="cd00075">
    <property type="entry name" value="HATPase"/>
    <property type="match status" value="1"/>
</dbReference>
<dbReference type="Gene3D" id="1.10.10.60">
    <property type="entry name" value="Homeodomain-like"/>
    <property type="match status" value="1"/>
</dbReference>
<dbReference type="Pfam" id="PF00072">
    <property type="entry name" value="Response_reg"/>
    <property type="match status" value="1"/>
</dbReference>
<dbReference type="InterPro" id="IPR011006">
    <property type="entry name" value="CheY-like_superfamily"/>
</dbReference>
<dbReference type="Gene3D" id="3.30.565.10">
    <property type="entry name" value="Histidine kinase-like ATPase, C-terminal domain"/>
    <property type="match status" value="1"/>
</dbReference>
<evidence type="ECO:0000256" key="1">
    <source>
        <dbReference type="ARBA" id="ARBA00000085"/>
    </source>
</evidence>
<dbReference type="SUPFAM" id="SSF47384">
    <property type="entry name" value="Homodimeric domain of signal transducing histidine kinase"/>
    <property type="match status" value="1"/>
</dbReference>
<dbReference type="SUPFAM" id="SSF63829">
    <property type="entry name" value="Calcium-dependent phosphotriesterase"/>
    <property type="match status" value="2"/>
</dbReference>
<dbReference type="EMBL" id="SRYJ01000020">
    <property type="protein sequence ID" value="TGY70262.1"/>
    <property type="molecule type" value="Genomic_DNA"/>
</dbReference>
<feature type="domain" description="Histidine kinase" evidence="10">
    <location>
        <begin position="803"/>
        <end position="1023"/>
    </location>
</feature>
<evidence type="ECO:0000256" key="6">
    <source>
        <dbReference type="ARBA" id="ARBA00023163"/>
    </source>
</evidence>
<dbReference type="InterPro" id="IPR036890">
    <property type="entry name" value="HATPase_C_sf"/>
</dbReference>
<dbReference type="InterPro" id="IPR005467">
    <property type="entry name" value="His_kinase_dom"/>
</dbReference>
<dbReference type="PRINTS" id="PR00344">
    <property type="entry name" value="BCTRLSENSOR"/>
</dbReference>
<dbReference type="PROSITE" id="PS00041">
    <property type="entry name" value="HTH_ARAC_FAMILY_1"/>
    <property type="match status" value="1"/>
</dbReference>
<proteinExistence type="predicted"/>
<feature type="signal peptide" evidence="8">
    <location>
        <begin position="1"/>
        <end position="19"/>
    </location>
</feature>
<evidence type="ECO:0000259" key="10">
    <source>
        <dbReference type="PROSITE" id="PS50109"/>
    </source>
</evidence>
<dbReference type="EC" id="2.7.13.3" evidence="2"/>
<organism evidence="12 13">
    <name type="scientific">Phocaeicola sartorii</name>
    <dbReference type="NCBI Taxonomy" id="671267"/>
    <lineage>
        <taxon>Bacteria</taxon>
        <taxon>Pseudomonadati</taxon>
        <taxon>Bacteroidota</taxon>
        <taxon>Bacteroidia</taxon>
        <taxon>Bacteroidales</taxon>
        <taxon>Bacteroidaceae</taxon>
        <taxon>Phocaeicola</taxon>
    </lineage>
</organism>
<dbReference type="Pfam" id="PF00512">
    <property type="entry name" value="HisKA"/>
    <property type="match status" value="1"/>
</dbReference>
<reference evidence="12 13" key="1">
    <citation type="submission" date="2019-04" db="EMBL/GenBank/DDBJ databases">
        <title>Microbes associate with the intestines of laboratory mice.</title>
        <authorList>
            <person name="Navarre W."/>
            <person name="Wong E."/>
            <person name="Huang K."/>
            <person name="Tropini C."/>
            <person name="Ng K."/>
            <person name="Yu B."/>
        </authorList>
    </citation>
    <scope>NUCLEOTIDE SEQUENCE [LARGE SCALE GENOMIC DNA]</scope>
    <source>
        <strain evidence="12 13">NM22_B1</strain>
    </source>
</reference>
<evidence type="ECO:0000256" key="3">
    <source>
        <dbReference type="ARBA" id="ARBA00022553"/>
    </source>
</evidence>
<dbReference type="PROSITE" id="PS01124">
    <property type="entry name" value="HTH_ARAC_FAMILY_2"/>
    <property type="match status" value="1"/>
</dbReference>
<dbReference type="Gene3D" id="2.60.40.10">
    <property type="entry name" value="Immunoglobulins"/>
    <property type="match status" value="1"/>
</dbReference>